<name>A0A841H765_9BACT</name>
<proteinExistence type="predicted"/>
<evidence type="ECO:0000313" key="3">
    <source>
        <dbReference type="EMBL" id="MBB6074001.1"/>
    </source>
</evidence>
<keyword evidence="2" id="KW-1133">Transmembrane helix</keyword>
<dbReference type="AlphaFoldDB" id="A0A841H765"/>
<dbReference type="RefSeq" id="WP_170036345.1">
    <property type="nucleotide sequence ID" value="NZ_JABDTL010000002.1"/>
</dbReference>
<comment type="caution">
    <text evidence="3">The sequence shown here is derived from an EMBL/GenBank/DDBJ whole genome shotgun (WGS) entry which is preliminary data.</text>
</comment>
<keyword evidence="4" id="KW-1185">Reference proteome</keyword>
<dbReference type="Proteomes" id="UP000582837">
    <property type="component" value="Unassembled WGS sequence"/>
</dbReference>
<organism evidence="3 4">
    <name type="scientific">Longimicrobium terrae</name>
    <dbReference type="NCBI Taxonomy" id="1639882"/>
    <lineage>
        <taxon>Bacteria</taxon>
        <taxon>Pseudomonadati</taxon>
        <taxon>Gemmatimonadota</taxon>
        <taxon>Longimicrobiia</taxon>
        <taxon>Longimicrobiales</taxon>
        <taxon>Longimicrobiaceae</taxon>
        <taxon>Longimicrobium</taxon>
    </lineage>
</organism>
<protein>
    <submittedName>
        <fullName evidence="3">Gas vesicle protein</fullName>
    </submittedName>
</protein>
<keyword evidence="2" id="KW-0812">Transmembrane</keyword>
<dbReference type="EMBL" id="JACHIA010000036">
    <property type="protein sequence ID" value="MBB6074001.1"/>
    <property type="molecule type" value="Genomic_DNA"/>
</dbReference>
<feature type="region of interest" description="Disordered" evidence="1">
    <location>
        <begin position="123"/>
        <end position="143"/>
    </location>
</feature>
<accession>A0A841H765</accession>
<evidence type="ECO:0000313" key="4">
    <source>
        <dbReference type="Proteomes" id="UP000582837"/>
    </source>
</evidence>
<reference evidence="3 4" key="1">
    <citation type="submission" date="2020-08" db="EMBL/GenBank/DDBJ databases">
        <title>Genomic Encyclopedia of Type Strains, Phase IV (KMG-IV): sequencing the most valuable type-strain genomes for metagenomic binning, comparative biology and taxonomic classification.</title>
        <authorList>
            <person name="Goeker M."/>
        </authorList>
    </citation>
    <scope>NUCLEOTIDE SEQUENCE [LARGE SCALE GENOMIC DNA]</scope>
    <source>
        <strain evidence="3 4">DSM 29007</strain>
    </source>
</reference>
<gene>
    <name evidence="3" type="ORF">HNQ61_005682</name>
</gene>
<keyword evidence="2" id="KW-0472">Membrane</keyword>
<evidence type="ECO:0000256" key="1">
    <source>
        <dbReference type="SAM" id="MobiDB-lite"/>
    </source>
</evidence>
<feature type="transmembrane region" description="Helical" evidence="2">
    <location>
        <begin position="6"/>
        <end position="27"/>
    </location>
</feature>
<evidence type="ECO:0000256" key="2">
    <source>
        <dbReference type="SAM" id="Phobius"/>
    </source>
</evidence>
<sequence length="143" mass="15267">MGGHDSSDFLSAFAIGAVLGVGAVLLLRPDAPNPRRKLAKRLKPHARKGKRGRRSRIAAVRLEGGAEEYLTGGTRAAAQLRPAAAPALETDEAIRAGRELLAEFRAEVNRILEEAREELQLIQDGESPGTNAVAEPAVAERDV</sequence>